<dbReference type="PANTHER" id="PTHR12553:SF49">
    <property type="entry name" value="ZINC PHOSPHODIESTERASE ELAC PROTEIN 2"/>
    <property type="match status" value="1"/>
</dbReference>
<dbReference type="GO" id="GO:0005739">
    <property type="term" value="C:mitochondrion"/>
    <property type="evidence" value="ECO:0007669"/>
    <property type="project" value="TreeGrafter"/>
</dbReference>
<keyword evidence="7" id="KW-0479">Metal-binding</keyword>
<accession>A0AAN7W4W2</accession>
<reference evidence="13" key="1">
    <citation type="submission" date="2023-07" db="EMBL/GenBank/DDBJ databases">
        <title>A draft genome of Kazachstania heterogenica Y-27499.</title>
        <authorList>
            <person name="Donic C."/>
            <person name="Kralova J.S."/>
            <person name="Fidel L."/>
            <person name="Ben-Dor S."/>
            <person name="Jung S."/>
        </authorList>
    </citation>
    <scope>NUCLEOTIDE SEQUENCE [LARGE SCALE GENOMIC DNA]</scope>
    <source>
        <strain evidence="13">Y27499</strain>
    </source>
</reference>
<feature type="domain" description="tRNase Z endonuclease" evidence="11">
    <location>
        <begin position="1407"/>
        <end position="1462"/>
    </location>
</feature>
<dbReference type="EMBL" id="JAWIZZ010000036">
    <property type="protein sequence ID" value="KAK5781296.1"/>
    <property type="molecule type" value="Genomic_DNA"/>
</dbReference>
<evidence type="ECO:0000256" key="6">
    <source>
        <dbReference type="ARBA" id="ARBA00022722"/>
    </source>
</evidence>
<keyword evidence="9" id="KW-0378">Hydrolase</keyword>
<evidence type="ECO:0000259" key="11">
    <source>
        <dbReference type="Pfam" id="PF13691"/>
    </source>
</evidence>
<name>A0AAN7W4W2_9SACH</name>
<dbReference type="SUPFAM" id="SSF56281">
    <property type="entry name" value="Metallo-hydrolase/oxidoreductase"/>
    <property type="match status" value="2"/>
</dbReference>
<keyword evidence="10" id="KW-0862">Zinc</keyword>
<evidence type="ECO:0000256" key="1">
    <source>
        <dbReference type="ARBA" id="ARBA00000402"/>
    </source>
</evidence>
<keyword evidence="6" id="KW-0540">Nuclease</keyword>
<keyword evidence="13" id="KW-1185">Reference proteome</keyword>
<evidence type="ECO:0000313" key="12">
    <source>
        <dbReference type="EMBL" id="KAK5781296.1"/>
    </source>
</evidence>
<evidence type="ECO:0000256" key="8">
    <source>
        <dbReference type="ARBA" id="ARBA00022759"/>
    </source>
</evidence>
<proteinExistence type="inferred from homology"/>
<dbReference type="PANTHER" id="PTHR12553">
    <property type="entry name" value="ZINC PHOSPHODIESTERASE ELAC PROTEIN 2"/>
    <property type="match status" value="1"/>
</dbReference>
<evidence type="ECO:0000256" key="4">
    <source>
        <dbReference type="ARBA" id="ARBA00012477"/>
    </source>
</evidence>
<dbReference type="GO" id="GO:0046872">
    <property type="term" value="F:metal ion binding"/>
    <property type="evidence" value="ECO:0007669"/>
    <property type="project" value="UniProtKB-KW"/>
</dbReference>
<protein>
    <recommendedName>
        <fullName evidence="4">ribonuclease Z</fullName>
        <ecNumber evidence="4">3.1.26.11</ecNumber>
    </recommendedName>
</protein>
<evidence type="ECO:0000256" key="2">
    <source>
        <dbReference type="ARBA" id="ARBA00001947"/>
    </source>
</evidence>
<evidence type="ECO:0000256" key="7">
    <source>
        <dbReference type="ARBA" id="ARBA00022723"/>
    </source>
</evidence>
<dbReference type="GO" id="GO:0042781">
    <property type="term" value="F:3'-tRNA processing endoribonuclease activity"/>
    <property type="evidence" value="ECO:0007669"/>
    <property type="project" value="UniProtKB-EC"/>
</dbReference>
<comment type="cofactor">
    <cofactor evidence="2">
        <name>Zn(2+)</name>
        <dbReference type="ChEBI" id="CHEBI:29105"/>
    </cofactor>
</comment>
<dbReference type="InterPro" id="IPR047151">
    <property type="entry name" value="RNZ2-like"/>
</dbReference>
<evidence type="ECO:0000313" key="13">
    <source>
        <dbReference type="Proteomes" id="UP001306508"/>
    </source>
</evidence>
<gene>
    <name evidence="12" type="ORF">RI543_001136</name>
</gene>
<keyword evidence="8" id="KW-0255">Endonuclease</keyword>
<sequence>MGQFHTLAQRPTLSQTDNFAFLLEGTFNVNDSFQFDIDSSITRNKDDGDYNHLLSFYQNDSKYLDLHLNNIQYPFVIQKCIPFRYNKDCKKYYQMIQFYIKKKMDSVNSSNGSAPFYSKYNLDREIYSKFEIDNEGSSSINIDSLYDSDIENLILDDGKEVQKEEEVRKENEQERKEEFNNEPSFFQSCTDKFLRSTDKLHQAINDTINETYLLISKKFIYLIESHVIYPIFEFSDLSVFRPNLYPMEVNNFFKIWDDRILVITKEGIFVSLMLSNFDSINYHDLLTSNYISHNSINSSDHPIKVTQYWNLKLGKYWKIVTSPYHNLICTIQYKPNEAVAQFMTNLSIKIFCWIDQIEIKLIDSLLLPYGDSIIAYTFMPSKQPILILCVSGPEGLKLILIQWDRDNLHIIKNTVIMDLHVAADISNIIPINKTHILICSSEMGLYVISLNDIYDNKIHINKFYIKKIGPILSWFHSFEILPLFYKIDPKFKKYDHCVLFSDGGDTIYCILSVNNSADLDNIEIFSLAAVKGLTSIAPSYHQNDDFLNNFNLVVTCFNKCIEITINLKEMVYIDKMISNEDGNHAYYTPPSKRSIISTRTLCSMTQPQQTGIISVNSKEETWITSDSIISQVQPIPFLFTRRTRQINPVIHDFNRYNSIVYVKGNDLLGLNLLLATDGKTLSRCYVIETKHLEDSWSGEQSHYHFLEVDDLLPKNNRGTLFMLVYDNFVVQLTSEQLLTRSLISPFETKIIFTVTPNCNLDNFTFQDNKLIIWDSENCRVWCVNDLSQIFISECKEIQTFNKLIKNHSNFSFHITSLKSNLDDHTVVLRSPKGIFSIPWRDFVSNNSDNITLVKSLPIHDFVMCNESLCIFLYYNNAQKPMIRITDLTTKHVSFWDHISLSFKSGEKFQLKSLNETTIALFSTRCFYLIYLNDLHDIVCEEVQFPFFNRTAVLLDLFYNQSNNTLFCLYDDGLRILKLTYLSQSRMDYILLKTKDKNKIFLYLEKLNRLLIVHPQRKYWYLMKLENGTIRSLDSQILQVEKYPLQQVIEINNNTSDSSLILRFQNCIKYVTLMAKNNKITVRILDSLKTNLSFPNNKLVPTNNQDVIAMIGTDKEPKNTDRDVTLHLPDSSQYENIKCNFFEYAIKNNKIVVNEDIPLNWLKLSSIKDYFVFVDSIVINSPSGISVYVNFKWSFYKELISTQKKESNSQVIKVNENMVLVKGCQREGNIFKYIFVYDDKIFDVVRNPEKYQEAYNNKSIDFCRLDKSNVLYTDCTMGDSIKRKIWSKENRLTERYRYYNGDTVLTLTDDYEFKNQKNIKDYIMGLPVVFPKLTPEQFKFCPIALEIPEVVYSNFDARNKILSMLSIDGSFRQYKNESVSLTLDDKDENITINMMSQYIHRTNEIRLNTQHPLLLLQSSHGEKYMFGKVTEGAQRALTENKIRISKLENIFLTGELNWSSLGGLPGMILTIADQGKDKLVLNYGSELIKYVVSTWRYFVFRFGISLDTNVSGQYKDKLITVNTINIKSGVTKPNQIMGKSSFGEKEQKLLNSIVSNMFPKLIPTHRYEPSSDPYLNVDLPNVNNIEHESICYEICFNPIRGKFRVEEAIKLGVPKGPLFARLSKGETVTLENGTIVKPEQVLEKERTFGKILIIDIPNDSYLDSLFSYFEKYDMNDLRCIYYFLDNKVTINDNLITFMELFNKDQGNKIKHVVSHRLISPNNISFMGSAVTTLKLKALQNYAYNLPITNQLLSKEFFESFDKEIPDGVSLIQSQESDIKKSLIKPNNVHILTQDTTIQLEPYTKGAETDPCNIFEDKTRKLDKQFPWKKIFTKHLEPLNLQNVTYKRLVEDQLNVNNFNNKIEKREHVEIVTLGTGSALPSKYRNVVSTLLKVPFKDVHGHVTNRNILLDAGENTIGTIRRMFSSFDISTLFKDLKLIYLSHLHADHHLGIVSILKEWYTHNKEDQSSIIYLITPWQYNKFVNEWLKMEFPEILSRIRYISCEHLVKDKFVRMETQPISINEYETFTQRSTAKLNKNNVNDDRDNKKKRKLNLNQNSSYRDLETINAMCRDLQIFRFETCRAIHCNWAYSNAITFSTNEVTKKPFRVSYSGDTRPNIKKFAEDIGYGSDLLIHEATLDNELQEDAIKKRHCTINEAIEVSNAMNCEKLILTHFSQRYPKSPSIDGNIEIKAREYCFAFDGMIIDWENLGEQMSVLPYLNKIFAEDAQREEEEEREESKTLSI</sequence>
<dbReference type="Proteomes" id="UP001306508">
    <property type="component" value="Unassembled WGS sequence"/>
</dbReference>
<keyword evidence="5" id="KW-0819">tRNA processing</keyword>
<comment type="catalytic activity">
    <reaction evidence="1">
        <text>Endonucleolytic cleavage of RNA, removing extra 3' nucleotides from tRNA precursor, generating 3' termini of tRNAs. A 3'-hydroxy group is left at the tRNA terminus and a 5'-phosphoryl group is left at the trailer molecule.</text>
        <dbReference type="EC" id="3.1.26.11"/>
    </reaction>
</comment>
<comment type="caution">
    <text evidence="12">The sequence shown here is derived from an EMBL/GenBank/DDBJ whole genome shotgun (WGS) entry which is preliminary data.</text>
</comment>
<dbReference type="Pfam" id="PF13691">
    <property type="entry name" value="Lactamase_B_4"/>
    <property type="match status" value="1"/>
</dbReference>
<dbReference type="CDD" id="cd07718">
    <property type="entry name" value="RNaseZ_ELAC1_ELAC2-C-term-like_MBL-fold"/>
    <property type="match status" value="1"/>
</dbReference>
<evidence type="ECO:0000256" key="10">
    <source>
        <dbReference type="ARBA" id="ARBA00022833"/>
    </source>
</evidence>
<organism evidence="12 13">
    <name type="scientific">Arxiozyma heterogenica</name>
    <dbReference type="NCBI Taxonomy" id="278026"/>
    <lineage>
        <taxon>Eukaryota</taxon>
        <taxon>Fungi</taxon>
        <taxon>Dikarya</taxon>
        <taxon>Ascomycota</taxon>
        <taxon>Saccharomycotina</taxon>
        <taxon>Saccharomycetes</taxon>
        <taxon>Saccharomycetales</taxon>
        <taxon>Saccharomycetaceae</taxon>
        <taxon>Arxiozyma</taxon>
    </lineage>
</organism>
<dbReference type="InterPro" id="IPR027794">
    <property type="entry name" value="tRNase_Z_dom"/>
</dbReference>
<dbReference type="InterPro" id="IPR036866">
    <property type="entry name" value="RibonucZ/Hydroxyglut_hydro"/>
</dbReference>
<evidence type="ECO:0000256" key="5">
    <source>
        <dbReference type="ARBA" id="ARBA00022694"/>
    </source>
</evidence>
<evidence type="ECO:0000256" key="3">
    <source>
        <dbReference type="ARBA" id="ARBA00007823"/>
    </source>
</evidence>
<dbReference type="EC" id="3.1.26.11" evidence="4"/>
<dbReference type="GO" id="GO:1990180">
    <property type="term" value="P:mitochondrial tRNA 3'-end processing"/>
    <property type="evidence" value="ECO:0007669"/>
    <property type="project" value="TreeGrafter"/>
</dbReference>
<dbReference type="Gene3D" id="3.60.15.10">
    <property type="entry name" value="Ribonuclease Z/Hydroxyacylglutathione hydrolase-like"/>
    <property type="match status" value="2"/>
</dbReference>
<evidence type="ECO:0000256" key="9">
    <source>
        <dbReference type="ARBA" id="ARBA00022801"/>
    </source>
</evidence>
<comment type="similarity">
    <text evidence="3">Belongs to the RNase Z family.</text>
</comment>